<dbReference type="SUPFAM" id="SSF49599">
    <property type="entry name" value="TRAF domain-like"/>
    <property type="match status" value="1"/>
</dbReference>
<comment type="caution">
    <text evidence="3">The sequence shown here is derived from an EMBL/GenBank/DDBJ whole genome shotgun (WGS) entry which is preliminary data.</text>
</comment>
<organism evidence="3 4">
    <name type="scientific">Pristionchus entomophagus</name>
    <dbReference type="NCBI Taxonomy" id="358040"/>
    <lineage>
        <taxon>Eukaryota</taxon>
        <taxon>Metazoa</taxon>
        <taxon>Ecdysozoa</taxon>
        <taxon>Nematoda</taxon>
        <taxon>Chromadorea</taxon>
        <taxon>Rhabditida</taxon>
        <taxon>Rhabditina</taxon>
        <taxon>Diplogasteromorpha</taxon>
        <taxon>Diplogasteroidea</taxon>
        <taxon>Neodiplogasteridae</taxon>
        <taxon>Pristionchus</taxon>
    </lineage>
</organism>
<feature type="non-terminal residue" evidence="3">
    <location>
        <position position="242"/>
    </location>
</feature>
<feature type="non-terminal residue" evidence="3">
    <location>
        <position position="1"/>
    </location>
</feature>
<dbReference type="AlphaFoldDB" id="A0AAV5TTX9"/>
<gene>
    <name evidence="3" type="ORF">PENTCL1PPCAC_19708</name>
</gene>
<keyword evidence="4" id="KW-1185">Reference proteome</keyword>
<protein>
    <recommendedName>
        <fullName evidence="5">BTB domain-containing protein</fullName>
    </recommendedName>
</protein>
<dbReference type="PANTHER" id="PTHR47022:SF1">
    <property type="entry name" value="BTB AND MATH DOMAIN-CONTAINING PROTEIN 36-RELATED"/>
    <property type="match status" value="1"/>
</dbReference>
<dbReference type="InterPro" id="IPR011333">
    <property type="entry name" value="SKP1/BTB/POZ_sf"/>
</dbReference>
<dbReference type="Proteomes" id="UP001432027">
    <property type="component" value="Unassembled WGS sequence"/>
</dbReference>
<feature type="domain" description="BTB" evidence="1">
    <location>
        <begin position="94"/>
        <end position="161"/>
    </location>
</feature>
<dbReference type="Gene3D" id="3.30.710.10">
    <property type="entry name" value="Potassium Channel Kv1.1, Chain A"/>
    <property type="match status" value="1"/>
</dbReference>
<dbReference type="SUPFAM" id="SSF54695">
    <property type="entry name" value="POZ domain"/>
    <property type="match status" value="1"/>
</dbReference>
<dbReference type="PANTHER" id="PTHR47022">
    <property type="entry name" value="BTB AND MATH DOMAIN-CONTAINING PROTEIN 36-RELATED"/>
    <property type="match status" value="1"/>
</dbReference>
<dbReference type="InterPro" id="IPR000210">
    <property type="entry name" value="BTB/POZ_dom"/>
</dbReference>
<dbReference type="EMBL" id="BTSX01000004">
    <property type="protein sequence ID" value="GMS97533.1"/>
    <property type="molecule type" value="Genomic_DNA"/>
</dbReference>
<dbReference type="Pfam" id="PF00651">
    <property type="entry name" value="BTB"/>
    <property type="match status" value="1"/>
</dbReference>
<name>A0AAV5TTX9_9BILA</name>
<dbReference type="CDD" id="cd00121">
    <property type="entry name" value="MATH"/>
    <property type="match status" value="1"/>
</dbReference>
<dbReference type="Gene3D" id="2.60.210.10">
    <property type="entry name" value="Apoptosis, Tumor Necrosis Factor Receptor Associated Protein 2, Chain A"/>
    <property type="match status" value="1"/>
</dbReference>
<reference evidence="3" key="1">
    <citation type="submission" date="2023-10" db="EMBL/GenBank/DDBJ databases">
        <title>Genome assembly of Pristionchus species.</title>
        <authorList>
            <person name="Yoshida K."/>
            <person name="Sommer R.J."/>
        </authorList>
    </citation>
    <scope>NUCLEOTIDE SEQUENCE</scope>
    <source>
        <strain evidence="3">RS0144</strain>
    </source>
</reference>
<evidence type="ECO:0000259" key="2">
    <source>
        <dbReference type="PROSITE" id="PS50144"/>
    </source>
</evidence>
<dbReference type="Pfam" id="PF00917">
    <property type="entry name" value="MATH"/>
    <property type="match status" value="1"/>
</dbReference>
<sequence>SEKEPWEVDYEIDLLLLNRGKEKSKKKLLNASFHHDATSRGYYKFLPFADLMDITKGYIDGDKVTVEARIRVEKINGIRKRTVFDFTQPTEGMNNVVLKIGDHRLHVSKDLLAIHSPVFAATFFGNFKEKNENEIELHDIVYEDFVNLLNVIYPSSIEITAFNVIAILKLADRFEIKSVLDRIVTYFVGTKKFTTAKKIQVAEKYRLYQLMDFCIKSLTNVYQIKDFKATSEYGTFSQATKA</sequence>
<dbReference type="PROSITE" id="PS50144">
    <property type="entry name" value="MATH"/>
    <property type="match status" value="1"/>
</dbReference>
<accession>A0AAV5TTX9</accession>
<evidence type="ECO:0000313" key="3">
    <source>
        <dbReference type="EMBL" id="GMS97533.1"/>
    </source>
</evidence>
<evidence type="ECO:0008006" key="5">
    <source>
        <dbReference type="Google" id="ProtNLM"/>
    </source>
</evidence>
<feature type="domain" description="MATH" evidence="2">
    <location>
        <begin position="1"/>
        <end position="70"/>
    </location>
</feature>
<evidence type="ECO:0000313" key="4">
    <source>
        <dbReference type="Proteomes" id="UP001432027"/>
    </source>
</evidence>
<dbReference type="SMART" id="SM00225">
    <property type="entry name" value="BTB"/>
    <property type="match status" value="1"/>
</dbReference>
<dbReference type="InterPro" id="IPR002083">
    <property type="entry name" value="MATH/TRAF_dom"/>
</dbReference>
<dbReference type="PROSITE" id="PS50097">
    <property type="entry name" value="BTB"/>
    <property type="match status" value="1"/>
</dbReference>
<dbReference type="CDD" id="cd18186">
    <property type="entry name" value="BTB_POZ_ZBTB_KLHL-like"/>
    <property type="match status" value="1"/>
</dbReference>
<proteinExistence type="predicted"/>
<evidence type="ECO:0000259" key="1">
    <source>
        <dbReference type="PROSITE" id="PS50097"/>
    </source>
</evidence>
<dbReference type="InterPro" id="IPR008974">
    <property type="entry name" value="TRAF-like"/>
</dbReference>